<dbReference type="Pfam" id="PF01933">
    <property type="entry name" value="CofD"/>
    <property type="match status" value="1"/>
</dbReference>
<dbReference type="EC" id="2.7.8.28" evidence="3"/>
<comment type="caution">
    <text evidence="3">The sequence shown here is derived from an EMBL/GenBank/DDBJ whole genome shotgun (WGS) entry which is preliminary data.</text>
</comment>
<dbReference type="InterPro" id="IPR002882">
    <property type="entry name" value="CofD"/>
</dbReference>
<evidence type="ECO:0000313" key="4">
    <source>
        <dbReference type="Proteomes" id="UP000615989"/>
    </source>
</evidence>
<dbReference type="InterPro" id="IPR010115">
    <property type="entry name" value="FbiA/CofD"/>
</dbReference>
<organism evidence="3 4">
    <name type="scientific">Aromatoleum anaerobium</name>
    <dbReference type="NCBI Taxonomy" id="182180"/>
    <lineage>
        <taxon>Bacteria</taxon>
        <taxon>Pseudomonadati</taxon>
        <taxon>Pseudomonadota</taxon>
        <taxon>Betaproteobacteria</taxon>
        <taxon>Rhodocyclales</taxon>
        <taxon>Rhodocyclaceae</taxon>
        <taxon>Aromatoleum</taxon>
    </lineage>
</organism>
<evidence type="ECO:0000256" key="2">
    <source>
        <dbReference type="ARBA" id="ARBA00022842"/>
    </source>
</evidence>
<proteinExistence type="inferred from homology"/>
<dbReference type="GO" id="GO:0043743">
    <property type="term" value="F:LPPG:FO 2-phospho-L-lactate transferase activity"/>
    <property type="evidence" value="ECO:0007669"/>
    <property type="project" value="UniProtKB-EC"/>
</dbReference>
<gene>
    <name evidence="3" type="ORF">GO606_18900</name>
</gene>
<evidence type="ECO:0000313" key="3">
    <source>
        <dbReference type="EMBL" id="NMG26739.1"/>
    </source>
</evidence>
<dbReference type="Gene3D" id="3.40.50.10680">
    <property type="entry name" value="CofD-like domains"/>
    <property type="match status" value="1"/>
</dbReference>
<dbReference type="SUPFAM" id="SSF142338">
    <property type="entry name" value="CofD-like"/>
    <property type="match status" value="1"/>
</dbReference>
<dbReference type="RefSeq" id="WP_169120140.1">
    <property type="nucleotide sequence ID" value="NZ_WTVG02000039.1"/>
</dbReference>
<dbReference type="CDD" id="cd07186">
    <property type="entry name" value="CofD_like"/>
    <property type="match status" value="1"/>
</dbReference>
<dbReference type="InterPro" id="IPR038136">
    <property type="entry name" value="CofD-like_dom_sf"/>
</dbReference>
<dbReference type="PANTHER" id="PTHR43007">
    <property type="entry name" value="2-PHOSPHO-L-LACTATE TRANSFERASE"/>
    <property type="match status" value="1"/>
</dbReference>
<protein>
    <submittedName>
        <fullName evidence="3">2-phospho-L-lactate transferase</fullName>
        <ecNumber evidence="3">2.7.8.28</ecNumber>
    </submittedName>
</protein>
<keyword evidence="2" id="KW-0460">Magnesium</keyword>
<dbReference type="Gene3D" id="1.10.8.240">
    <property type="entry name" value="CofD-like domain"/>
    <property type="match status" value="1"/>
</dbReference>
<evidence type="ECO:0000256" key="1">
    <source>
        <dbReference type="ARBA" id="ARBA00022679"/>
    </source>
</evidence>
<dbReference type="NCBIfam" id="TIGR01819">
    <property type="entry name" value="F420_cofD"/>
    <property type="match status" value="1"/>
</dbReference>
<dbReference type="PANTHER" id="PTHR43007:SF1">
    <property type="entry name" value="2-PHOSPHO-L-LACTATE TRANSFERASE"/>
    <property type="match status" value="1"/>
</dbReference>
<sequence length="316" mass="33996">MNNRHILALSGGVGGAKLADGLLHALDDARLTVVVNTGDDFTHLGLHISPDVDTALYTLAGVANPETGWGRRDETWSFMDALARLGGETWFRLGDGDLATHVERTRRLASGETLSAITADFARRLGIRADIVPMSDQALRTRVHTDEGVFDFQDYFVRHQCRPVTRSIEFSLAPDAAPAPAVLTALADDALDAIVICPSNPYLSIAPLLAVPGLRARLQAAGVPIVAVSPLVGGTAVKGPTAKIMAELGVPVCADEIVRYYGNLLDGFVLDVRDAHLQARIALPVHVTDTLMRTPQDRVRVARETLAFASRLTSRR</sequence>
<accession>A0ABX1PQB7</accession>
<dbReference type="EMBL" id="WTVG01000088">
    <property type="protein sequence ID" value="NMG26739.1"/>
    <property type="molecule type" value="Genomic_DNA"/>
</dbReference>
<keyword evidence="4" id="KW-1185">Reference proteome</keyword>
<name>A0ABX1PQB7_9RHOO</name>
<dbReference type="Proteomes" id="UP000615989">
    <property type="component" value="Unassembled WGS sequence"/>
</dbReference>
<reference evidence="3" key="1">
    <citation type="submission" date="2019-12" db="EMBL/GenBank/DDBJ databases">
        <title>Comparative genomics gives insights into the taxonomy of the Azoarcus-Aromatoleum group and reveals separate origins of nif in the plant-associated Azoarcus and non-plant-associated Aromatoleum sub-groups.</title>
        <authorList>
            <person name="Lafos M."/>
            <person name="Maluk M."/>
            <person name="Batista M."/>
            <person name="Junghare M."/>
            <person name="Carmona M."/>
            <person name="Faoro H."/>
            <person name="Cruz L.M."/>
            <person name="Battistoni F."/>
            <person name="De Souza E."/>
            <person name="Pedrosa F."/>
            <person name="Chen W.-M."/>
            <person name="Poole P.S."/>
            <person name="Dixon R.A."/>
            <person name="James E.K."/>
        </authorList>
    </citation>
    <scope>NUCLEOTIDE SEQUENCE</scope>
    <source>
        <strain evidence="3">LuFRes1</strain>
    </source>
</reference>
<dbReference type="HAMAP" id="MF_01257">
    <property type="entry name" value="CofD"/>
    <property type="match status" value="1"/>
</dbReference>
<keyword evidence="1 3" id="KW-0808">Transferase</keyword>